<name>A0AAV3XAJ0_9CYAN</name>
<dbReference type="EMBL" id="BLAY01000023">
    <property type="protein sequence ID" value="GET37120.1"/>
    <property type="molecule type" value="Genomic_DNA"/>
</dbReference>
<dbReference type="Proteomes" id="UP001050975">
    <property type="component" value="Unassembled WGS sequence"/>
</dbReference>
<comment type="caution">
    <text evidence="1">The sequence shown here is derived from an EMBL/GenBank/DDBJ whole genome shotgun (WGS) entry which is preliminary data.</text>
</comment>
<protein>
    <submittedName>
        <fullName evidence="1">Uncharacterized protein</fullName>
    </submittedName>
</protein>
<gene>
    <name evidence="1" type="ORF">MiSe_18730</name>
</gene>
<dbReference type="AlphaFoldDB" id="A0AAV3XAJ0"/>
<organism evidence="1 2">
    <name type="scientific">Microseira wollei NIES-4236</name>
    <dbReference type="NCBI Taxonomy" id="2530354"/>
    <lineage>
        <taxon>Bacteria</taxon>
        <taxon>Bacillati</taxon>
        <taxon>Cyanobacteriota</taxon>
        <taxon>Cyanophyceae</taxon>
        <taxon>Oscillatoriophycideae</taxon>
        <taxon>Aerosakkonematales</taxon>
        <taxon>Aerosakkonemataceae</taxon>
        <taxon>Microseira</taxon>
    </lineage>
</organism>
<proteinExistence type="predicted"/>
<dbReference type="RefSeq" id="WP_226578072.1">
    <property type="nucleotide sequence ID" value="NZ_BLAY01000023.1"/>
</dbReference>
<accession>A0AAV3XAJ0</accession>
<reference evidence="1" key="1">
    <citation type="submission" date="2019-10" db="EMBL/GenBank/DDBJ databases">
        <title>Draft genome sequece of Microseira wollei NIES-4236.</title>
        <authorList>
            <person name="Yamaguchi H."/>
            <person name="Suzuki S."/>
            <person name="Kawachi M."/>
        </authorList>
    </citation>
    <scope>NUCLEOTIDE SEQUENCE</scope>
    <source>
        <strain evidence="1">NIES-4236</strain>
    </source>
</reference>
<evidence type="ECO:0000313" key="1">
    <source>
        <dbReference type="EMBL" id="GET37120.1"/>
    </source>
</evidence>
<sequence>MSKTKPIDDLVDNLPTSNMTVYMLRALDSVVPGEWQNLVGFKDTIRAVTGETDKKTVKKIHDRALELYEDPAQGYQRAMWIYQTVDSADSAIGAAAMANKIGEKIGFLSFLNKLTPKADTLQSIDLCLKLVAELLALSAINRISITNISSLASTLTQYHNESLMRIAALICVDGIIPLGPDFIKKVQSTLGSVNPAVLQQNSTYQNLSNMIPGGSVNDKIGFINQSFGAMQGWMGNFVNSHHITQQGLLINLQKYMDIADSKLDYVAAFLDMTTNYYEHTGTQTVARRVIERAAREI</sequence>
<keyword evidence="2" id="KW-1185">Reference proteome</keyword>
<evidence type="ECO:0000313" key="2">
    <source>
        <dbReference type="Proteomes" id="UP001050975"/>
    </source>
</evidence>